<dbReference type="Proteomes" id="UP000789860">
    <property type="component" value="Unassembled WGS sequence"/>
</dbReference>
<dbReference type="EMBL" id="CAJVPM010000701">
    <property type="protein sequence ID" value="CAG8449831.1"/>
    <property type="molecule type" value="Genomic_DNA"/>
</dbReference>
<gene>
    <name evidence="1" type="ORF">SCALOS_LOCUS1131</name>
</gene>
<protein>
    <submittedName>
        <fullName evidence="1">345_t:CDS:1</fullName>
    </submittedName>
</protein>
<keyword evidence="2" id="KW-1185">Reference proteome</keyword>
<sequence length="39" mass="4560">MQLTRTKPVKEVWEKNSFATSSAIFNSPDQFAWKHKALH</sequence>
<accession>A0ACA9K3Q2</accession>
<name>A0ACA9K3Q2_9GLOM</name>
<proteinExistence type="predicted"/>
<evidence type="ECO:0000313" key="2">
    <source>
        <dbReference type="Proteomes" id="UP000789860"/>
    </source>
</evidence>
<evidence type="ECO:0000313" key="1">
    <source>
        <dbReference type="EMBL" id="CAG8449831.1"/>
    </source>
</evidence>
<comment type="caution">
    <text evidence="1">The sequence shown here is derived from an EMBL/GenBank/DDBJ whole genome shotgun (WGS) entry which is preliminary data.</text>
</comment>
<organism evidence="1 2">
    <name type="scientific">Scutellospora calospora</name>
    <dbReference type="NCBI Taxonomy" id="85575"/>
    <lineage>
        <taxon>Eukaryota</taxon>
        <taxon>Fungi</taxon>
        <taxon>Fungi incertae sedis</taxon>
        <taxon>Mucoromycota</taxon>
        <taxon>Glomeromycotina</taxon>
        <taxon>Glomeromycetes</taxon>
        <taxon>Diversisporales</taxon>
        <taxon>Gigasporaceae</taxon>
        <taxon>Scutellospora</taxon>
    </lineage>
</organism>
<reference evidence="1" key="1">
    <citation type="submission" date="2021-06" db="EMBL/GenBank/DDBJ databases">
        <authorList>
            <person name="Kallberg Y."/>
            <person name="Tangrot J."/>
            <person name="Rosling A."/>
        </authorList>
    </citation>
    <scope>NUCLEOTIDE SEQUENCE</scope>
    <source>
        <strain evidence="1">AU212A</strain>
    </source>
</reference>